<keyword evidence="2" id="KW-0732">Signal</keyword>
<comment type="caution">
    <text evidence="5">The sequence shown here is derived from an EMBL/GenBank/DDBJ whole genome shotgun (WGS) entry which is preliminary data.</text>
</comment>
<feature type="chain" id="PRO_5002534569" description="DUF2207 domain-containing protein" evidence="2">
    <location>
        <begin position="39"/>
        <end position="643"/>
    </location>
</feature>
<feature type="transmembrane region" description="Helical" evidence="1">
    <location>
        <begin position="375"/>
        <end position="394"/>
    </location>
</feature>
<dbReference type="EMBL" id="LBXN01000004">
    <property type="protein sequence ID" value="KKR34242.1"/>
    <property type="molecule type" value="Genomic_DNA"/>
</dbReference>
<dbReference type="InterPro" id="IPR018702">
    <property type="entry name" value="DUF2207"/>
</dbReference>
<feature type="transmembrane region" description="Helical" evidence="1">
    <location>
        <begin position="339"/>
        <end position="363"/>
    </location>
</feature>
<organism evidence="5 6">
    <name type="scientific">Candidatus Gottesmanbacteria bacterium GW2011_GWC2_39_8</name>
    <dbReference type="NCBI Taxonomy" id="1618450"/>
    <lineage>
        <taxon>Bacteria</taxon>
        <taxon>Candidatus Gottesmaniibacteriota</taxon>
    </lineage>
</organism>
<name>A0A0G0T8Q2_9BACT</name>
<accession>A0A0G0T8Q2</accession>
<feature type="domain" description="Predicted membrane protein YciQ-like C-terminal" evidence="4">
    <location>
        <begin position="290"/>
        <end position="586"/>
    </location>
</feature>
<evidence type="ECO:0000256" key="2">
    <source>
        <dbReference type="SAM" id="SignalP"/>
    </source>
</evidence>
<keyword evidence="1" id="KW-1133">Transmembrane helix</keyword>
<evidence type="ECO:0000313" key="6">
    <source>
        <dbReference type="Proteomes" id="UP000034539"/>
    </source>
</evidence>
<evidence type="ECO:0000259" key="4">
    <source>
        <dbReference type="Pfam" id="PF20990"/>
    </source>
</evidence>
<sequence>MRKYRDTKQKNFSSMTKISKFLLLFLSFFPLFSNVVSAQSTKSYYYDSIKTNIALNRDSTFDAEENQTFHYKGNFHVGWRSIPKNKFDTITDIVVVDGETGKPLIYSNKRLTKEDPGSWGKYTYFKQNGIYNIEWYYNLTDTVHTWILKYKVHGGIEFNKSSDRLYWNLFTDYNVPVSSAEVNVSLPSESHINYESYRGPHPNPFGDIYTKVSVKSIYFKSLAFDPREPFTVDISWDKGIVSQSAYWADFFRIYYGYILSVLIFLFTLIAGFIRWLITEKFPEEKQIVVPEYTPPQNLKPAIAEVITKETITSKGLAATIIDLAVRGYLKIEEEKDQKFLRIFSISGGILVLMMSAFLGLVFSMEFTRGLSGVDLLWRLGFATPLILLVVLLFTKKGWEMLKGRKDYVVSRISKFEKNDDLDEYEERYLNALFAGKNYFSTSHLKNSTDRSLYEKIKKVKELIFEKASGEKGVYEVDFLQEKKMANIYIIMGVLSFLIFYIGILLTQFFVLIITMIACFVGFISFIKYEARLSAKGIILKKEWLGFKLYLETADKYDLQNLTPDKFQKYLPYAMIFGVEKKWAKAFDNLSLPPPAWYGGYYVGSSGSSFVSSGGFSPSSFSSSFSSSFNSAFSSGAGGGGGAG</sequence>
<keyword evidence="1" id="KW-0812">Transmembrane</keyword>
<evidence type="ECO:0000256" key="1">
    <source>
        <dbReference type="SAM" id="Phobius"/>
    </source>
</evidence>
<feature type="domain" description="DUF2207" evidence="3">
    <location>
        <begin position="48"/>
        <end position="236"/>
    </location>
</feature>
<dbReference type="Pfam" id="PF09972">
    <property type="entry name" value="DUF2207"/>
    <property type="match status" value="1"/>
</dbReference>
<dbReference type="Pfam" id="PF20990">
    <property type="entry name" value="DUF2207_C"/>
    <property type="match status" value="1"/>
</dbReference>
<gene>
    <name evidence="5" type="ORF">UT63_C0004G0029</name>
</gene>
<reference evidence="5 6" key="1">
    <citation type="journal article" date="2015" name="Nature">
        <title>rRNA introns, odd ribosomes, and small enigmatic genomes across a large radiation of phyla.</title>
        <authorList>
            <person name="Brown C.T."/>
            <person name="Hug L.A."/>
            <person name="Thomas B.C."/>
            <person name="Sharon I."/>
            <person name="Castelle C.J."/>
            <person name="Singh A."/>
            <person name="Wilkins M.J."/>
            <person name="Williams K.H."/>
            <person name="Banfield J.F."/>
        </authorList>
    </citation>
    <scope>NUCLEOTIDE SEQUENCE [LARGE SCALE GENOMIC DNA]</scope>
</reference>
<proteinExistence type="predicted"/>
<feature type="transmembrane region" description="Helical" evidence="1">
    <location>
        <begin position="254"/>
        <end position="277"/>
    </location>
</feature>
<feature type="signal peptide" evidence="2">
    <location>
        <begin position="1"/>
        <end position="38"/>
    </location>
</feature>
<evidence type="ECO:0000313" key="5">
    <source>
        <dbReference type="EMBL" id="KKR34242.1"/>
    </source>
</evidence>
<evidence type="ECO:0008006" key="7">
    <source>
        <dbReference type="Google" id="ProtNLM"/>
    </source>
</evidence>
<dbReference type="PATRIC" id="fig|1618450.3.peg.160"/>
<feature type="transmembrane region" description="Helical" evidence="1">
    <location>
        <begin position="485"/>
        <end position="502"/>
    </location>
</feature>
<evidence type="ECO:0000259" key="3">
    <source>
        <dbReference type="Pfam" id="PF09972"/>
    </source>
</evidence>
<dbReference type="InterPro" id="IPR048389">
    <property type="entry name" value="YciQ-like_C"/>
</dbReference>
<keyword evidence="1" id="KW-0472">Membrane</keyword>
<feature type="transmembrane region" description="Helical" evidence="1">
    <location>
        <begin position="508"/>
        <end position="526"/>
    </location>
</feature>
<protein>
    <recommendedName>
        <fullName evidence="7">DUF2207 domain-containing protein</fullName>
    </recommendedName>
</protein>
<dbReference type="AlphaFoldDB" id="A0A0G0T8Q2"/>
<dbReference type="Proteomes" id="UP000034539">
    <property type="component" value="Unassembled WGS sequence"/>
</dbReference>